<evidence type="ECO:0000313" key="9">
    <source>
        <dbReference type="EMBL" id="MFC0580814.1"/>
    </source>
</evidence>
<dbReference type="InterPro" id="IPR000719">
    <property type="entry name" value="Prot_kinase_dom"/>
</dbReference>
<dbReference type="Proteomes" id="UP001589862">
    <property type="component" value="Unassembled WGS sequence"/>
</dbReference>
<dbReference type="Gene3D" id="1.10.510.10">
    <property type="entry name" value="Transferase(Phosphotransferase) domain 1"/>
    <property type="match status" value="1"/>
</dbReference>
<dbReference type="SMART" id="SM00220">
    <property type="entry name" value="S_TKc"/>
    <property type="match status" value="1"/>
</dbReference>
<feature type="region of interest" description="Disordered" evidence="7">
    <location>
        <begin position="361"/>
        <end position="396"/>
    </location>
</feature>
<dbReference type="Pfam" id="PF00069">
    <property type="entry name" value="Pkinase"/>
    <property type="match status" value="1"/>
</dbReference>
<feature type="compositionally biased region" description="Low complexity" evidence="7">
    <location>
        <begin position="369"/>
        <end position="390"/>
    </location>
</feature>
<gene>
    <name evidence="9" type="ORF">ACFFFR_00215</name>
</gene>
<evidence type="ECO:0000259" key="8">
    <source>
        <dbReference type="PROSITE" id="PS50011"/>
    </source>
</evidence>
<evidence type="ECO:0000256" key="6">
    <source>
        <dbReference type="ARBA" id="ARBA00022840"/>
    </source>
</evidence>
<dbReference type="PROSITE" id="PS50011">
    <property type="entry name" value="PROTEIN_KINASE_DOM"/>
    <property type="match status" value="1"/>
</dbReference>
<dbReference type="RefSeq" id="WP_377457147.1">
    <property type="nucleotide sequence ID" value="NZ_JBHLUB010000001.1"/>
</dbReference>
<dbReference type="EMBL" id="JBHLUB010000001">
    <property type="protein sequence ID" value="MFC0580814.1"/>
    <property type="molecule type" value="Genomic_DNA"/>
</dbReference>
<keyword evidence="3" id="KW-0808">Transferase</keyword>
<dbReference type="EC" id="2.7.11.1" evidence="1"/>
<evidence type="ECO:0000256" key="3">
    <source>
        <dbReference type="ARBA" id="ARBA00022679"/>
    </source>
</evidence>
<dbReference type="Gene3D" id="3.30.200.20">
    <property type="entry name" value="Phosphorylase Kinase, domain 1"/>
    <property type="match status" value="1"/>
</dbReference>
<dbReference type="SUPFAM" id="SSF56112">
    <property type="entry name" value="Protein kinase-like (PK-like)"/>
    <property type="match status" value="1"/>
</dbReference>
<reference evidence="9 10" key="1">
    <citation type="submission" date="2024-09" db="EMBL/GenBank/DDBJ databases">
        <authorList>
            <person name="Sun Q."/>
            <person name="Mori K."/>
        </authorList>
    </citation>
    <scope>NUCLEOTIDE SEQUENCE [LARGE SCALE GENOMIC DNA]</scope>
    <source>
        <strain evidence="9 10">NCAIM B.02604</strain>
    </source>
</reference>
<sequence length="440" mass="47800">MSTNLVGQTFGERYELIERIAEGGMAQVYRAKDLRLSHDVAVKVLHDRLRDEPGIADRFRQEALTAAQLNHPHIVKVTDQGLDGPSGLPYLVMEFIEGNTLRTVLNIRRKLSPKAALIFAASIVNGLAASHQAGLVHRDMKPENVLVSRDGSIKVTDFGLSRPATQHTSADVLVGTVAYVSPELVTGEQADERSDIYAVGIMLFEMLTGRQPFTGESIQVAYKHAHERVPDPREFDPELSPSLAQLVLDCTEPDPERRPANAQVLASRISKLRMQMKAAESGQSAHTEVINQPAAQQLSEDARASEEIVDLPWPQSSPGQATQVFHTPEEGDGEQTRAFTTALSPAARPEVGATVTFPEPPMPSHAPQSSVAPTAGAAAASKPVTTLAQRRQARRPQIRLRQPRPVATTLRWLLWLGGIGALGFAGFRAAEILLGGPFPY</sequence>
<evidence type="ECO:0000256" key="1">
    <source>
        <dbReference type="ARBA" id="ARBA00012513"/>
    </source>
</evidence>
<keyword evidence="2" id="KW-0723">Serine/threonine-protein kinase</keyword>
<keyword evidence="4" id="KW-0547">Nucleotide-binding</keyword>
<evidence type="ECO:0000256" key="4">
    <source>
        <dbReference type="ARBA" id="ARBA00022741"/>
    </source>
</evidence>
<evidence type="ECO:0000256" key="7">
    <source>
        <dbReference type="SAM" id="MobiDB-lite"/>
    </source>
</evidence>
<keyword evidence="6" id="KW-0067">ATP-binding</keyword>
<dbReference type="PROSITE" id="PS00108">
    <property type="entry name" value="PROTEIN_KINASE_ST"/>
    <property type="match status" value="1"/>
</dbReference>
<feature type="domain" description="Protein kinase" evidence="8">
    <location>
        <begin position="14"/>
        <end position="272"/>
    </location>
</feature>
<dbReference type="InterPro" id="IPR011009">
    <property type="entry name" value="Kinase-like_dom_sf"/>
</dbReference>
<keyword evidence="10" id="KW-1185">Reference proteome</keyword>
<organism evidence="9 10">
    <name type="scientific">Micrococcoides hystricis</name>
    <dbReference type="NCBI Taxonomy" id="1572761"/>
    <lineage>
        <taxon>Bacteria</taxon>
        <taxon>Bacillati</taxon>
        <taxon>Actinomycetota</taxon>
        <taxon>Actinomycetes</taxon>
        <taxon>Micrococcales</taxon>
        <taxon>Micrococcaceae</taxon>
        <taxon>Micrococcoides</taxon>
    </lineage>
</organism>
<evidence type="ECO:0000256" key="5">
    <source>
        <dbReference type="ARBA" id="ARBA00022777"/>
    </source>
</evidence>
<protein>
    <recommendedName>
        <fullName evidence="1">non-specific serine/threonine protein kinase</fullName>
        <ecNumber evidence="1">2.7.11.1</ecNumber>
    </recommendedName>
</protein>
<accession>A0ABV6P6Q5</accession>
<comment type="caution">
    <text evidence="9">The sequence shown here is derived from an EMBL/GenBank/DDBJ whole genome shotgun (WGS) entry which is preliminary data.</text>
</comment>
<proteinExistence type="predicted"/>
<dbReference type="GO" id="GO:0016301">
    <property type="term" value="F:kinase activity"/>
    <property type="evidence" value="ECO:0007669"/>
    <property type="project" value="UniProtKB-KW"/>
</dbReference>
<dbReference type="CDD" id="cd14014">
    <property type="entry name" value="STKc_PknB_like"/>
    <property type="match status" value="1"/>
</dbReference>
<evidence type="ECO:0000256" key="2">
    <source>
        <dbReference type="ARBA" id="ARBA00022527"/>
    </source>
</evidence>
<dbReference type="PANTHER" id="PTHR43289:SF6">
    <property type="entry name" value="SERINE_THREONINE-PROTEIN KINASE NEKL-3"/>
    <property type="match status" value="1"/>
</dbReference>
<name>A0ABV6P6Q5_9MICC</name>
<dbReference type="InterPro" id="IPR008271">
    <property type="entry name" value="Ser/Thr_kinase_AS"/>
</dbReference>
<dbReference type="PANTHER" id="PTHR43289">
    <property type="entry name" value="MITOGEN-ACTIVATED PROTEIN KINASE KINASE KINASE 20-RELATED"/>
    <property type="match status" value="1"/>
</dbReference>
<keyword evidence="5 9" id="KW-0418">Kinase</keyword>
<evidence type="ECO:0000313" key="10">
    <source>
        <dbReference type="Proteomes" id="UP001589862"/>
    </source>
</evidence>